<accession>A0ABU9CU15</accession>
<protein>
    <submittedName>
        <fullName evidence="5">4Fe-4S single cluster domain-containing protein</fullName>
    </submittedName>
</protein>
<dbReference type="Pfam" id="PF13353">
    <property type="entry name" value="Fer4_12"/>
    <property type="match status" value="1"/>
</dbReference>
<keyword evidence="3" id="KW-0408">Iron</keyword>
<comment type="caution">
    <text evidence="5">The sequence shown here is derived from an EMBL/GenBank/DDBJ whole genome shotgun (WGS) entry which is preliminary data.</text>
</comment>
<keyword evidence="2" id="KW-0479">Metal-binding</keyword>
<keyword evidence="6" id="KW-1185">Reference proteome</keyword>
<dbReference type="InterPro" id="IPR058240">
    <property type="entry name" value="rSAM_sf"/>
</dbReference>
<evidence type="ECO:0000256" key="1">
    <source>
        <dbReference type="ARBA" id="ARBA00022691"/>
    </source>
</evidence>
<dbReference type="Proteomes" id="UP001456513">
    <property type="component" value="Unassembled WGS sequence"/>
</dbReference>
<dbReference type="SUPFAM" id="SSF102114">
    <property type="entry name" value="Radical SAM enzymes"/>
    <property type="match status" value="1"/>
</dbReference>
<dbReference type="RefSeq" id="WP_341440760.1">
    <property type="nucleotide sequence ID" value="NZ_JBBPCN010000001.1"/>
</dbReference>
<reference evidence="5 6" key="1">
    <citation type="submission" date="2024-03" db="EMBL/GenBank/DDBJ databases">
        <title>Rhodococcus navarretei sp. nov. and Pseudarthrobacter quantumdoti sp. nov., two new species with the ability to biosynthesize Quantum Dots isolated from soil samples at Union Glacier, Antarctica.</title>
        <authorList>
            <person name="Vargas M."/>
        </authorList>
    </citation>
    <scope>NUCLEOTIDE SEQUENCE [LARGE SCALE GENOMIC DNA]</scope>
    <source>
        <strain evidence="5 6">EXRC-4A-4</strain>
    </source>
</reference>
<evidence type="ECO:0000313" key="5">
    <source>
        <dbReference type="EMBL" id="MEK8070739.1"/>
    </source>
</evidence>
<dbReference type="InterPro" id="IPR007197">
    <property type="entry name" value="rSAM"/>
</dbReference>
<dbReference type="Gene3D" id="3.20.20.70">
    <property type="entry name" value="Aldolase class I"/>
    <property type="match status" value="1"/>
</dbReference>
<keyword evidence="4" id="KW-0411">Iron-sulfur</keyword>
<keyword evidence="1" id="KW-0949">S-adenosyl-L-methionine</keyword>
<dbReference type="SFLD" id="SFLDS00029">
    <property type="entry name" value="Radical_SAM"/>
    <property type="match status" value="1"/>
</dbReference>
<sequence>MTSMLLSRLHYPVHNLGFGRRAGIWFQGCTIYCKGCVSRDTWPFEPSSGVRIDEVAQWLRSIPFDAIDGVTISGGEPNDQPVALTELIAEIHRWRSCTTQPIDILLYSGRTPRELGDRFDWMRGNVDVLVSGPYIAAGATDCALRGSANQIVHTFSELARTRYPADTLESDYSGQRRDISVHVDAESIWMVGIPTDGDMRKFEQQLASRGVDLRRTSWLT</sequence>
<organism evidence="5 6">
    <name type="scientific">Rhodococcus navarretei</name>
    <dbReference type="NCBI Taxonomy" id="3128981"/>
    <lineage>
        <taxon>Bacteria</taxon>
        <taxon>Bacillati</taxon>
        <taxon>Actinomycetota</taxon>
        <taxon>Actinomycetes</taxon>
        <taxon>Mycobacteriales</taxon>
        <taxon>Nocardiaceae</taxon>
        <taxon>Rhodococcus</taxon>
    </lineage>
</organism>
<gene>
    <name evidence="5" type="ORF">AABD04_07755</name>
</gene>
<dbReference type="EMBL" id="JBBPCN010000001">
    <property type="protein sequence ID" value="MEK8070739.1"/>
    <property type="molecule type" value="Genomic_DNA"/>
</dbReference>
<name>A0ABU9CU15_9NOCA</name>
<evidence type="ECO:0000256" key="2">
    <source>
        <dbReference type="ARBA" id="ARBA00022723"/>
    </source>
</evidence>
<evidence type="ECO:0000256" key="4">
    <source>
        <dbReference type="ARBA" id="ARBA00023014"/>
    </source>
</evidence>
<dbReference type="CDD" id="cd01335">
    <property type="entry name" value="Radical_SAM"/>
    <property type="match status" value="1"/>
</dbReference>
<proteinExistence type="predicted"/>
<evidence type="ECO:0000256" key="3">
    <source>
        <dbReference type="ARBA" id="ARBA00023004"/>
    </source>
</evidence>
<dbReference type="InterPro" id="IPR013785">
    <property type="entry name" value="Aldolase_TIM"/>
</dbReference>
<evidence type="ECO:0000313" key="6">
    <source>
        <dbReference type="Proteomes" id="UP001456513"/>
    </source>
</evidence>